<evidence type="ECO:0000313" key="2">
    <source>
        <dbReference type="EMBL" id="KAK8882923.1"/>
    </source>
</evidence>
<dbReference type="InterPro" id="IPR006597">
    <property type="entry name" value="Sel1-like"/>
</dbReference>
<protein>
    <recommendedName>
        <fullName evidence="4">Beta-lactamase</fullName>
    </recommendedName>
</protein>
<comment type="similarity">
    <text evidence="1">Belongs to the sel-1 family.</text>
</comment>
<evidence type="ECO:0000313" key="3">
    <source>
        <dbReference type="Proteomes" id="UP001470230"/>
    </source>
</evidence>
<name>A0ABR2JVS3_9EUKA</name>
<gene>
    <name evidence="2" type="ORF">M9Y10_045569</name>
</gene>
<dbReference type="EMBL" id="JAPFFF010000009">
    <property type="protein sequence ID" value="KAK8882923.1"/>
    <property type="molecule type" value="Genomic_DNA"/>
</dbReference>
<dbReference type="SMART" id="SM00671">
    <property type="entry name" value="SEL1"/>
    <property type="match status" value="2"/>
</dbReference>
<dbReference type="PANTHER" id="PTHR11102:SF160">
    <property type="entry name" value="ERAD-ASSOCIATED E3 UBIQUITIN-PROTEIN LIGASE COMPONENT HRD3"/>
    <property type="match status" value="1"/>
</dbReference>
<dbReference type="InterPro" id="IPR011990">
    <property type="entry name" value="TPR-like_helical_dom_sf"/>
</dbReference>
<dbReference type="Pfam" id="PF08238">
    <property type="entry name" value="Sel1"/>
    <property type="match status" value="2"/>
</dbReference>
<comment type="caution">
    <text evidence="2">The sequence shown here is derived from an EMBL/GenBank/DDBJ whole genome shotgun (WGS) entry which is preliminary data.</text>
</comment>
<reference evidence="2 3" key="1">
    <citation type="submission" date="2024-04" db="EMBL/GenBank/DDBJ databases">
        <title>Tritrichomonas musculus Genome.</title>
        <authorList>
            <person name="Alves-Ferreira E."/>
            <person name="Grigg M."/>
            <person name="Lorenzi H."/>
            <person name="Galac M."/>
        </authorList>
    </citation>
    <scope>NUCLEOTIDE SEQUENCE [LARGE SCALE GENOMIC DNA]</scope>
    <source>
        <strain evidence="2 3">EAF2021</strain>
    </source>
</reference>
<organism evidence="2 3">
    <name type="scientific">Tritrichomonas musculus</name>
    <dbReference type="NCBI Taxonomy" id="1915356"/>
    <lineage>
        <taxon>Eukaryota</taxon>
        <taxon>Metamonada</taxon>
        <taxon>Parabasalia</taxon>
        <taxon>Tritrichomonadida</taxon>
        <taxon>Tritrichomonadidae</taxon>
        <taxon>Tritrichomonas</taxon>
    </lineage>
</organism>
<proteinExistence type="inferred from homology"/>
<dbReference type="PANTHER" id="PTHR11102">
    <property type="entry name" value="SEL-1-LIKE PROTEIN"/>
    <property type="match status" value="1"/>
</dbReference>
<dbReference type="Proteomes" id="UP001470230">
    <property type="component" value="Unassembled WGS sequence"/>
</dbReference>
<evidence type="ECO:0000256" key="1">
    <source>
        <dbReference type="ARBA" id="ARBA00038101"/>
    </source>
</evidence>
<accession>A0ABR2JVS3</accession>
<sequence length="98" mass="11137">MILTEAANCFCILANMYNVDAMMRFAQMLYEGDGIPVDKKRAALYFKMAADFKNVDAMMKYAQMLIKGDGIDKNQKEAEIYLNKIKDYSNSANNDGKK</sequence>
<dbReference type="SUPFAM" id="SSF81901">
    <property type="entry name" value="HCP-like"/>
    <property type="match status" value="1"/>
</dbReference>
<dbReference type="InterPro" id="IPR050767">
    <property type="entry name" value="Sel1_AlgK"/>
</dbReference>
<dbReference type="Gene3D" id="1.25.40.10">
    <property type="entry name" value="Tetratricopeptide repeat domain"/>
    <property type="match status" value="1"/>
</dbReference>
<evidence type="ECO:0008006" key="4">
    <source>
        <dbReference type="Google" id="ProtNLM"/>
    </source>
</evidence>
<keyword evidence="3" id="KW-1185">Reference proteome</keyword>